<dbReference type="Proteomes" id="UP000748756">
    <property type="component" value="Unassembled WGS sequence"/>
</dbReference>
<protein>
    <submittedName>
        <fullName evidence="1">Uncharacterized protein</fullName>
    </submittedName>
</protein>
<proteinExistence type="predicted"/>
<dbReference type="AlphaFoldDB" id="A0A9P5RV53"/>
<keyword evidence="2" id="KW-1185">Reference proteome</keyword>
<accession>A0A9P5RV53</accession>
<organism evidence="1 2">
    <name type="scientific">Linnemannia schmuckeri</name>
    <dbReference type="NCBI Taxonomy" id="64567"/>
    <lineage>
        <taxon>Eukaryota</taxon>
        <taxon>Fungi</taxon>
        <taxon>Fungi incertae sedis</taxon>
        <taxon>Mucoromycota</taxon>
        <taxon>Mortierellomycotina</taxon>
        <taxon>Mortierellomycetes</taxon>
        <taxon>Mortierellales</taxon>
        <taxon>Mortierellaceae</taxon>
        <taxon>Linnemannia</taxon>
    </lineage>
</organism>
<dbReference type="EMBL" id="JAAAUQ010000991">
    <property type="protein sequence ID" value="KAF9144784.1"/>
    <property type="molecule type" value="Genomic_DNA"/>
</dbReference>
<name>A0A9P5RV53_9FUNG</name>
<evidence type="ECO:0000313" key="1">
    <source>
        <dbReference type="EMBL" id="KAF9144784.1"/>
    </source>
</evidence>
<evidence type="ECO:0000313" key="2">
    <source>
        <dbReference type="Proteomes" id="UP000748756"/>
    </source>
</evidence>
<sequence>MDPLSKLPLECLQRILQIIADWDRKSTLVALLTTNKHIFAATCPYLYSDPFQSKLGHYQGPDHIHRQSFIRLLLGRIPTHILPMIVSLEFGFNTYPSSHAVVNPIIDYMAYIQHLDINLSDTNPRPIVYEEFPGQYRWLTGREGPLEPHYSAYNEIFGSNARAKLHKTILYYEVSWSVASTILEQLKSLTIPLIDVWRYLDSVHRLGQLECVRFNLDQTFDRNYNSNTVRDRADRAIKAMVVFVKEHKRLFGDQLKVVHVNDVGMLRGGSHMCPLEIQLEISKLVPPLKQPRS</sequence>
<reference evidence="1" key="1">
    <citation type="journal article" date="2020" name="Fungal Divers.">
        <title>Resolving the Mortierellaceae phylogeny through synthesis of multi-gene phylogenetics and phylogenomics.</title>
        <authorList>
            <person name="Vandepol N."/>
            <person name="Liber J."/>
            <person name="Desiro A."/>
            <person name="Na H."/>
            <person name="Kennedy M."/>
            <person name="Barry K."/>
            <person name="Grigoriev I.V."/>
            <person name="Miller A.N."/>
            <person name="O'Donnell K."/>
            <person name="Stajich J.E."/>
            <person name="Bonito G."/>
        </authorList>
    </citation>
    <scope>NUCLEOTIDE SEQUENCE</scope>
    <source>
        <strain evidence="1">NRRL 6426</strain>
    </source>
</reference>
<gene>
    <name evidence="1" type="ORF">BG015_012099</name>
</gene>
<comment type="caution">
    <text evidence="1">The sequence shown here is derived from an EMBL/GenBank/DDBJ whole genome shotgun (WGS) entry which is preliminary data.</text>
</comment>
<dbReference type="OrthoDB" id="2360563at2759"/>